<gene>
    <name evidence="2" type="ORF">THAOC_36779</name>
</gene>
<reference evidence="2 3" key="1">
    <citation type="journal article" date="2012" name="Genome Biol.">
        <title>Genome and low-iron response of an oceanic diatom adapted to chronic iron limitation.</title>
        <authorList>
            <person name="Lommer M."/>
            <person name="Specht M."/>
            <person name="Roy A.S."/>
            <person name="Kraemer L."/>
            <person name="Andreson R."/>
            <person name="Gutowska M.A."/>
            <person name="Wolf J."/>
            <person name="Bergner S.V."/>
            <person name="Schilhabel M.B."/>
            <person name="Klostermeier U.C."/>
            <person name="Beiko R.G."/>
            <person name="Rosenstiel P."/>
            <person name="Hippler M."/>
            <person name="Laroche J."/>
        </authorList>
    </citation>
    <scope>NUCLEOTIDE SEQUENCE [LARGE SCALE GENOMIC DNA]</scope>
    <source>
        <strain evidence="2 3">CCMP1005</strain>
    </source>
</reference>
<feature type="region of interest" description="Disordered" evidence="1">
    <location>
        <begin position="1"/>
        <end position="220"/>
    </location>
</feature>
<dbReference type="EMBL" id="AGNL01049381">
    <property type="protein sequence ID" value="EJK44667.1"/>
    <property type="molecule type" value="Genomic_DNA"/>
</dbReference>
<name>K0RDU2_THAOC</name>
<feature type="compositionally biased region" description="Gly residues" evidence="1">
    <location>
        <begin position="173"/>
        <end position="184"/>
    </location>
</feature>
<evidence type="ECO:0000256" key="1">
    <source>
        <dbReference type="SAM" id="MobiDB-lite"/>
    </source>
</evidence>
<protein>
    <submittedName>
        <fullName evidence="2">Uncharacterized protein</fullName>
    </submittedName>
</protein>
<sequence>EGVGEPVGGRATAFSPPPPCLRRTGPLALRARSAEKYGSVSSGGEPKDEGRPLPPRADPARPGRGDRVAREEGRRTRGRRRTAARPSPPARATRTPPLAGGRGTRRTRSSAPGRGDRPGMGGASESGGRGVPRPGPRAARPPSLVAAQRWGGGNPVELRDVVDNLRWRSRGGPSRGGPSAGGLPPGFSSGRAADGRASPKDERRSPPEARRATKSDGDASTRRRRVSFFLSFLASPGGLLEAALPPCGGDLCRRSTRGTSARRSSIRGGLVELDETITGSYFSYKSDNNVEFGPHVVRHDGAAASRVEFRPGNEMQVSSWPRWQIFGCSSDGDGSARNGGYQSKEHDEAVLQHRSELNSAMKTFFSTGKSSCFDPMRQSTVSNEDERELLMTAARRVDVQKLCSGAEAGGADRRRELRRRLHNFCPAGP</sequence>
<feature type="compositionally biased region" description="Basic and acidic residues" evidence="1">
    <location>
        <begin position="157"/>
        <end position="166"/>
    </location>
</feature>
<feature type="compositionally biased region" description="Low complexity" evidence="1">
    <location>
        <begin position="90"/>
        <end position="99"/>
    </location>
</feature>
<evidence type="ECO:0000313" key="2">
    <source>
        <dbReference type="EMBL" id="EJK44667.1"/>
    </source>
</evidence>
<keyword evidence="3" id="KW-1185">Reference proteome</keyword>
<dbReference type="AlphaFoldDB" id="K0RDU2"/>
<dbReference type="Proteomes" id="UP000266841">
    <property type="component" value="Unassembled WGS sequence"/>
</dbReference>
<comment type="caution">
    <text evidence="2">The sequence shown here is derived from an EMBL/GenBank/DDBJ whole genome shotgun (WGS) entry which is preliminary data.</text>
</comment>
<accession>K0RDU2</accession>
<feature type="compositionally biased region" description="Basic and acidic residues" evidence="1">
    <location>
        <begin position="58"/>
        <end position="75"/>
    </location>
</feature>
<proteinExistence type="predicted"/>
<organism evidence="2 3">
    <name type="scientific">Thalassiosira oceanica</name>
    <name type="common">Marine diatom</name>
    <dbReference type="NCBI Taxonomy" id="159749"/>
    <lineage>
        <taxon>Eukaryota</taxon>
        <taxon>Sar</taxon>
        <taxon>Stramenopiles</taxon>
        <taxon>Ochrophyta</taxon>
        <taxon>Bacillariophyta</taxon>
        <taxon>Coscinodiscophyceae</taxon>
        <taxon>Thalassiosirophycidae</taxon>
        <taxon>Thalassiosirales</taxon>
        <taxon>Thalassiosiraceae</taxon>
        <taxon>Thalassiosira</taxon>
    </lineage>
</organism>
<feature type="compositionally biased region" description="Gly residues" evidence="1">
    <location>
        <begin position="118"/>
        <end position="130"/>
    </location>
</feature>
<feature type="compositionally biased region" description="Basic and acidic residues" evidence="1">
    <location>
        <begin position="193"/>
        <end position="220"/>
    </location>
</feature>
<evidence type="ECO:0000313" key="3">
    <source>
        <dbReference type="Proteomes" id="UP000266841"/>
    </source>
</evidence>
<feature type="non-terminal residue" evidence="2">
    <location>
        <position position="1"/>
    </location>
</feature>